<reference evidence="2" key="1">
    <citation type="submission" date="2005-08" db="EMBL/GenBank/DDBJ databases">
        <title>Complete sequence of Dechloromonas aromatica RCB.</title>
        <authorList>
            <person name="Salinero K.K."/>
            <person name="Copeland A."/>
            <person name="Lucas S."/>
            <person name="Lapidus A."/>
            <person name="Barry K."/>
            <person name="Detter J.C."/>
            <person name="Glavina T."/>
            <person name="Hammon N."/>
            <person name="Israni S."/>
            <person name="Pitluck S."/>
            <person name="Di Bartolo G."/>
            <person name="Trong S."/>
            <person name="Schmutz J."/>
            <person name="Larimer F."/>
            <person name="Land M."/>
            <person name="Ivanova N."/>
            <person name="Richardson P."/>
        </authorList>
    </citation>
    <scope>NUCLEOTIDE SEQUENCE</scope>
    <source>
        <strain evidence="2">RCB</strain>
    </source>
</reference>
<gene>
    <name evidence="2" type="ordered locus">Daro_3606</name>
</gene>
<dbReference type="eggNOG" id="COG3299">
    <property type="taxonomic scope" value="Bacteria"/>
</dbReference>
<feature type="region of interest" description="Disordered" evidence="1">
    <location>
        <begin position="13"/>
        <end position="38"/>
    </location>
</feature>
<sequence>MASDRILQNEIARLGQSQEDRSPAALDPAFAPVDGRSPADRVAEARRLAAQLRYYGFDPDKADGDWQGLFPADAEQALTRDDGGVPPHLGLFGAFLDMLDPAKDALNDLTARHLDFQYRRVLGFEPLPAEPEHAHLTLELKKGTAPFAITPAHRFTAGKGADGSERLYAPLRETLIGQGKIAALHSVYRDAGGVRFAPVANSADGLGTPLDPAKPHWSAFGHAGLAAAPLGFALASSLLRLREGRREVAATLDVAFADSVGLSGQAIADCLQAFVSGEKGWLGPYPLTGTLSAGHLKLGFTVPDGEPAVVDYDAALHGSAFATALPVVQLLLRPESAAAYAALSQLRLDKARLSVTVDGMKTLDLENDFGSLNPKKAFQPFGPQPVKGSRFMVGCPEALSKPLTDLKIRLRWQGAPGDFAGWYACYKNVAAVSNGIAARLVYQDAGGSETSRELNLMNRVDGVSTLSPSAPATAFTPLYVGQNFVYSMLSGGSFISRLFGKRFMQAQPVYQRENVPPPAARSGFVTVALIEDFLHADYRRETMEEARKTSPKVLNEPYTPVVQEITLAYAAQSPVADLTLDDQDAFAASLDLQFFHVGAFGPRREHPFLRRQLGWVSEKKISLLPSYPDEGELIVGVDGVGAGDSIHLLLQVAEGSADPELQAQPVKWSVLCDNHWRPAAPEEFALDTSRGLRASGLVGLVLSRSTTTDNSWLPAGPVWLKAAVNKDSAGACKLLAVHANGVEVVRDWSAAATAPAVETLAPGSIAKLLAPPAALKQVAQPYASFGGRAGESAAMLNRRAAERLRHRQRCITPWDYERLLLENFPGVHRVKCIPHASETSWMAPGHLLIVAIPDLRNRNLPDLLQPKVDLDTLTQMTELAQAHASPQVTVRVRNPAYQAIRLDFKVRFRAGYPFDYTRRQLHEAIVQALSPWAFAAGRQLDFGGRIYRSVLLDFIEELPYVDFVTDFRCGLAGSGDLLLNDVAEIVAERPDTILVSAARHVIAEATD</sequence>
<dbReference type="EMBL" id="CP000089">
    <property type="protein sequence ID" value="AAZ48335.1"/>
    <property type="molecule type" value="Genomic_DNA"/>
</dbReference>
<keyword evidence="2" id="KW-0687">Ribonucleoprotein</keyword>
<organism evidence="2">
    <name type="scientific">Dechloromonas aromatica (strain RCB)</name>
    <dbReference type="NCBI Taxonomy" id="159087"/>
    <lineage>
        <taxon>Bacteria</taxon>
        <taxon>Pseudomonadati</taxon>
        <taxon>Pseudomonadota</taxon>
        <taxon>Betaproteobacteria</taxon>
        <taxon>Rhodocyclales</taxon>
        <taxon>Azonexaceae</taxon>
        <taxon>Dechloromonas</taxon>
    </lineage>
</organism>
<protein>
    <submittedName>
        <fullName evidence="2">LSU ribosomal protein L13E</fullName>
    </submittedName>
</protein>
<evidence type="ECO:0000256" key="1">
    <source>
        <dbReference type="SAM" id="MobiDB-lite"/>
    </source>
</evidence>
<dbReference type="GO" id="GO:0005840">
    <property type="term" value="C:ribosome"/>
    <property type="evidence" value="ECO:0007669"/>
    <property type="project" value="UniProtKB-KW"/>
</dbReference>
<dbReference type="STRING" id="159087.Daro_3606"/>
<dbReference type="OrthoDB" id="9762853at2"/>
<dbReference type="AlphaFoldDB" id="Q479Z6"/>
<accession>Q479Z6</accession>
<evidence type="ECO:0000313" key="2">
    <source>
        <dbReference type="EMBL" id="AAZ48335.1"/>
    </source>
</evidence>
<dbReference type="KEGG" id="dar:Daro_3606"/>
<dbReference type="HOGENOM" id="CLU_006486_0_0_4"/>
<keyword evidence="2" id="KW-0689">Ribosomal protein</keyword>
<proteinExistence type="predicted"/>
<name>Q479Z6_DECAR</name>